<organism evidence="3 4">
    <name type="scientific">Enterococcus casseliflavus</name>
    <name type="common">Enterococcus flavescens</name>
    <dbReference type="NCBI Taxonomy" id="37734"/>
    <lineage>
        <taxon>Bacteria</taxon>
        <taxon>Bacillati</taxon>
        <taxon>Bacillota</taxon>
        <taxon>Bacilli</taxon>
        <taxon>Lactobacillales</taxon>
        <taxon>Enterococcaceae</taxon>
        <taxon>Enterococcus</taxon>
    </lineage>
</organism>
<dbReference type="InterPro" id="IPR003477">
    <property type="entry name" value="PemK-like"/>
</dbReference>
<dbReference type="GO" id="GO:0006402">
    <property type="term" value="P:mRNA catabolic process"/>
    <property type="evidence" value="ECO:0007669"/>
    <property type="project" value="TreeGrafter"/>
</dbReference>
<comment type="similarity">
    <text evidence="1">Belongs to the PemK/MazF family.</text>
</comment>
<dbReference type="InterPro" id="IPR011067">
    <property type="entry name" value="Plasmid_toxin/cell-grow_inhib"/>
</dbReference>
<gene>
    <name evidence="3" type="ORF">P7I32_00050</name>
</gene>
<proteinExistence type="inferred from homology"/>
<dbReference type="SUPFAM" id="SSF50118">
    <property type="entry name" value="Cell growth inhibitor/plasmid maintenance toxic component"/>
    <property type="match status" value="1"/>
</dbReference>
<reference evidence="3" key="1">
    <citation type="submission" date="2023-03" db="EMBL/GenBank/DDBJ databases">
        <authorList>
            <person name="Shen W."/>
            <person name="Cai J."/>
        </authorList>
    </citation>
    <scope>NUCLEOTIDE SEQUENCE</scope>
    <source>
        <strain evidence="3">K72-2</strain>
    </source>
</reference>
<evidence type="ECO:0000256" key="1">
    <source>
        <dbReference type="ARBA" id="ARBA00007521"/>
    </source>
</evidence>
<dbReference type="Proteomes" id="UP001268896">
    <property type="component" value="Unassembled WGS sequence"/>
</dbReference>
<sequence length="116" mass="13527">MNRLEQGTLVFIDFDPSKGSEIKKRRPALVISRDEYSYTSNLNIVCPITSTDRKRPYFVDIQHDKLKPGSKVNTKQVYTLDYSERDGRKIEILGKLSKKELINVAQHFMMNFNFPL</sequence>
<evidence type="ECO:0000313" key="3">
    <source>
        <dbReference type="EMBL" id="MDT2962979.1"/>
    </source>
</evidence>
<comment type="caution">
    <text evidence="3">The sequence shown here is derived from an EMBL/GenBank/DDBJ whole genome shotgun (WGS) entry which is preliminary data.</text>
</comment>
<protein>
    <submittedName>
        <fullName evidence="3">Type II toxin-antitoxin system PemK/MazF family toxin</fullName>
    </submittedName>
</protein>
<keyword evidence="2" id="KW-1277">Toxin-antitoxin system</keyword>
<evidence type="ECO:0000313" key="4">
    <source>
        <dbReference type="Proteomes" id="UP001268896"/>
    </source>
</evidence>
<accession>A0AAW8UFA1</accession>
<evidence type="ECO:0000256" key="2">
    <source>
        <dbReference type="ARBA" id="ARBA00022649"/>
    </source>
</evidence>
<dbReference type="RefSeq" id="WP_271814323.1">
    <property type="nucleotide sequence ID" value="NZ_JAQLBK010000021.1"/>
</dbReference>
<dbReference type="Gene3D" id="2.30.30.110">
    <property type="match status" value="1"/>
</dbReference>
<dbReference type="GO" id="GO:0004521">
    <property type="term" value="F:RNA endonuclease activity"/>
    <property type="evidence" value="ECO:0007669"/>
    <property type="project" value="TreeGrafter"/>
</dbReference>
<dbReference type="GO" id="GO:0003677">
    <property type="term" value="F:DNA binding"/>
    <property type="evidence" value="ECO:0007669"/>
    <property type="project" value="InterPro"/>
</dbReference>
<dbReference type="GO" id="GO:0016075">
    <property type="term" value="P:rRNA catabolic process"/>
    <property type="evidence" value="ECO:0007669"/>
    <property type="project" value="TreeGrafter"/>
</dbReference>
<name>A0AAW8UFA1_ENTCA</name>
<dbReference type="PANTHER" id="PTHR33988">
    <property type="entry name" value="ENDORIBONUCLEASE MAZF-RELATED"/>
    <property type="match status" value="1"/>
</dbReference>
<dbReference type="EMBL" id="JARQDV010000001">
    <property type="protein sequence ID" value="MDT2962979.1"/>
    <property type="molecule type" value="Genomic_DNA"/>
</dbReference>
<dbReference type="Pfam" id="PF02452">
    <property type="entry name" value="PemK_toxin"/>
    <property type="match status" value="1"/>
</dbReference>
<dbReference type="AlphaFoldDB" id="A0AAW8UFA1"/>